<sequence>MRYIAYQKNSRYGTRPLVVLNKLGKPGTLSLKEVTDGLGRTPDVVIPFLPRVINECEISGYPAARSKNSFSSAISILVQEAASVAMERKQSRVGKIRNKIESLFSRWQS</sequence>
<proteinExistence type="predicted"/>
<gene>
    <name evidence="1" type="ORF">AAJCM20276_21070</name>
</gene>
<evidence type="ECO:0000313" key="2">
    <source>
        <dbReference type="Proteomes" id="UP000515220"/>
    </source>
</evidence>
<dbReference type="Proteomes" id="UP000515220">
    <property type="component" value="Chromosome"/>
</dbReference>
<name>A0A6S6PJH3_ACEAC</name>
<dbReference type="AlphaFoldDB" id="A0A6S6PJH3"/>
<evidence type="ECO:0000313" key="1">
    <source>
        <dbReference type="EMBL" id="BCI67483.1"/>
    </source>
</evidence>
<dbReference type="EMBL" id="AP023326">
    <property type="protein sequence ID" value="BCI67483.1"/>
    <property type="molecule type" value="Genomic_DNA"/>
</dbReference>
<reference evidence="1 2" key="1">
    <citation type="submission" date="2020-07" db="EMBL/GenBank/DDBJ databases">
        <title>Complete Genome Sequence of an acetic acid bacterium, Acetobacter aceti JCM20276.</title>
        <authorList>
            <person name="Hirose Y."/>
            <person name="Mihara H."/>
        </authorList>
    </citation>
    <scope>NUCLEOTIDE SEQUENCE [LARGE SCALE GENOMIC DNA]</scope>
    <source>
        <strain evidence="1 2">JCM20276</strain>
    </source>
</reference>
<accession>A0A6S6PJH3</accession>
<organism evidence="1 2">
    <name type="scientific">Acetobacter aceti</name>
    <dbReference type="NCBI Taxonomy" id="435"/>
    <lineage>
        <taxon>Bacteria</taxon>
        <taxon>Pseudomonadati</taxon>
        <taxon>Pseudomonadota</taxon>
        <taxon>Alphaproteobacteria</taxon>
        <taxon>Acetobacterales</taxon>
        <taxon>Acetobacteraceae</taxon>
        <taxon>Acetobacter</taxon>
        <taxon>Acetobacter subgen. Acetobacter</taxon>
    </lineage>
</organism>
<protein>
    <submittedName>
        <fullName evidence="1">Uncharacterized protein</fullName>
    </submittedName>
</protein>